<name>A0A0D6Q4L0_KOMXY</name>
<keyword evidence="2" id="KW-0813">Transport</keyword>
<dbReference type="PROSITE" id="PS00211">
    <property type="entry name" value="ABC_TRANSPORTER_1"/>
    <property type="match status" value="1"/>
</dbReference>
<gene>
    <name evidence="9" type="ORF">Gxy13693_004_005</name>
</gene>
<evidence type="ECO:0000256" key="3">
    <source>
        <dbReference type="ARBA" id="ARBA00022475"/>
    </source>
</evidence>
<dbReference type="EMBL" id="BANJ01000004">
    <property type="protein sequence ID" value="GAN98502.1"/>
    <property type="molecule type" value="Genomic_DNA"/>
</dbReference>
<dbReference type="GO" id="GO:0016887">
    <property type="term" value="F:ATP hydrolysis activity"/>
    <property type="evidence" value="ECO:0007669"/>
    <property type="project" value="InterPro"/>
</dbReference>
<accession>A0A0D6Q4L0</accession>
<comment type="similarity">
    <text evidence="1">Belongs to the ABC transporter superfamily.</text>
</comment>
<evidence type="ECO:0000313" key="9">
    <source>
        <dbReference type="EMBL" id="GAN98502.1"/>
    </source>
</evidence>
<evidence type="ECO:0000256" key="1">
    <source>
        <dbReference type="ARBA" id="ARBA00005417"/>
    </source>
</evidence>
<dbReference type="RefSeq" id="WP_048855422.1">
    <property type="nucleotide sequence ID" value="NZ_BANJ01000004.1"/>
</dbReference>
<proteinExistence type="inferred from homology"/>
<organism evidence="9 10">
    <name type="scientific">Komagataeibacter xylinus NBRC 13693</name>
    <dbReference type="NCBI Taxonomy" id="1234668"/>
    <lineage>
        <taxon>Bacteria</taxon>
        <taxon>Pseudomonadati</taxon>
        <taxon>Pseudomonadota</taxon>
        <taxon>Alphaproteobacteria</taxon>
        <taxon>Acetobacterales</taxon>
        <taxon>Acetobacteraceae</taxon>
        <taxon>Komagataeibacter</taxon>
    </lineage>
</organism>
<feature type="domain" description="ABC transporter" evidence="8">
    <location>
        <begin position="18"/>
        <end position="232"/>
    </location>
</feature>
<dbReference type="SUPFAM" id="SSF52540">
    <property type="entry name" value="P-loop containing nucleoside triphosphate hydrolases"/>
    <property type="match status" value="1"/>
</dbReference>
<dbReference type="PANTHER" id="PTHR42788:SF17">
    <property type="entry name" value="ALIPHATIC SULFONATES IMPORT ATP-BINDING PROTEIN SSUB"/>
    <property type="match status" value="1"/>
</dbReference>
<reference evidence="9 10" key="1">
    <citation type="submission" date="2012-11" db="EMBL/GenBank/DDBJ databases">
        <title>Whole genome sequence of Gluconacetobacter xylinus NBRC 13693.</title>
        <authorList>
            <person name="Azuma Y."/>
            <person name="Higashiura N."/>
            <person name="Hirakawa H."/>
            <person name="Matsushita K."/>
        </authorList>
    </citation>
    <scope>NUCLEOTIDE SEQUENCE [LARGE SCALE GENOMIC DNA]</scope>
    <source>
        <strain evidence="9 10">NBRC 13693</strain>
    </source>
</reference>
<dbReference type="GO" id="GO:0005524">
    <property type="term" value="F:ATP binding"/>
    <property type="evidence" value="ECO:0007669"/>
    <property type="project" value="UniProtKB-KW"/>
</dbReference>
<dbReference type="Proteomes" id="UP000032683">
    <property type="component" value="Unassembled WGS sequence"/>
</dbReference>
<comment type="caution">
    <text evidence="9">The sequence shown here is derived from an EMBL/GenBank/DDBJ whole genome shotgun (WGS) entry which is preliminary data.</text>
</comment>
<evidence type="ECO:0000256" key="5">
    <source>
        <dbReference type="ARBA" id="ARBA00022840"/>
    </source>
</evidence>
<dbReference type="Pfam" id="PF00005">
    <property type="entry name" value="ABC_tran"/>
    <property type="match status" value="1"/>
</dbReference>
<dbReference type="AlphaFoldDB" id="A0A0D6Q4L0"/>
<evidence type="ECO:0000313" key="10">
    <source>
        <dbReference type="Proteomes" id="UP000032683"/>
    </source>
</evidence>
<keyword evidence="4" id="KW-0547">Nucleotide-binding</keyword>
<dbReference type="PROSITE" id="PS50893">
    <property type="entry name" value="ABC_TRANSPORTER_2"/>
    <property type="match status" value="1"/>
</dbReference>
<keyword evidence="5" id="KW-0067">ATP-binding</keyword>
<dbReference type="InterPro" id="IPR050166">
    <property type="entry name" value="ABC_transporter_ATP-bind"/>
</dbReference>
<keyword evidence="6" id="KW-1278">Translocase</keyword>
<dbReference type="InterPro" id="IPR003439">
    <property type="entry name" value="ABC_transporter-like_ATP-bd"/>
</dbReference>
<keyword evidence="3" id="KW-1003">Cell membrane</keyword>
<dbReference type="InterPro" id="IPR003593">
    <property type="entry name" value="AAA+_ATPase"/>
</dbReference>
<dbReference type="SMART" id="SM00382">
    <property type="entry name" value="AAA"/>
    <property type="match status" value="1"/>
</dbReference>
<dbReference type="PANTHER" id="PTHR42788">
    <property type="entry name" value="TAURINE IMPORT ATP-BINDING PROTEIN-RELATED"/>
    <property type="match status" value="1"/>
</dbReference>
<evidence type="ECO:0000256" key="6">
    <source>
        <dbReference type="ARBA" id="ARBA00022967"/>
    </source>
</evidence>
<evidence type="ECO:0000256" key="2">
    <source>
        <dbReference type="ARBA" id="ARBA00022448"/>
    </source>
</evidence>
<protein>
    <submittedName>
        <fullName evidence="9">ABC transporter aliphatic sulfonate transport</fullName>
    </submittedName>
</protein>
<evidence type="ECO:0000259" key="8">
    <source>
        <dbReference type="PROSITE" id="PS50893"/>
    </source>
</evidence>
<dbReference type="InterPro" id="IPR017871">
    <property type="entry name" value="ABC_transporter-like_CS"/>
</dbReference>
<dbReference type="Gene3D" id="3.40.50.300">
    <property type="entry name" value="P-loop containing nucleotide triphosphate hydrolases"/>
    <property type="match status" value="1"/>
</dbReference>
<evidence type="ECO:0000256" key="4">
    <source>
        <dbReference type="ARBA" id="ARBA00022741"/>
    </source>
</evidence>
<dbReference type="InterPro" id="IPR027417">
    <property type="entry name" value="P-loop_NTPase"/>
</dbReference>
<sequence length="245" mass="26700">MNAIPHVSARAPVAEPAVSVRDLTRRFGNGPAVLDRLSLDIAPGEFIALLGRSGSGKSTLLRTLAGLDPITQGNVTRPAETSVVFQESRLLPWKKVWQNVVLGQAAATRDHAAAALEEVGLGHRPDAWPLTLSGGESQRAALARALVREPRFLMLDEPFAALDALTRLRMQDLVHGLWQRHGSAVLLVTHDVDEALLLANRVVVLDAGRIRMELPVPLSYPRRHADPRFEALRMRLLRALGVGDS</sequence>
<evidence type="ECO:0000256" key="7">
    <source>
        <dbReference type="ARBA" id="ARBA00023136"/>
    </source>
</evidence>
<keyword evidence="7" id="KW-0472">Membrane</keyword>